<evidence type="ECO:0000313" key="2">
    <source>
        <dbReference type="EMBL" id="SKB83041.1"/>
    </source>
</evidence>
<evidence type="ECO:0000259" key="1">
    <source>
        <dbReference type="Pfam" id="PF14065"/>
    </source>
</evidence>
<name>A0A1T5EGQ2_9SPHI</name>
<dbReference type="AlphaFoldDB" id="A0A1T5EGQ2"/>
<accession>A0A1T5EGQ2</accession>
<organism evidence="2 3">
    <name type="scientific">Sphingobacterium nematocida</name>
    <dbReference type="NCBI Taxonomy" id="1513896"/>
    <lineage>
        <taxon>Bacteria</taxon>
        <taxon>Pseudomonadati</taxon>
        <taxon>Bacteroidota</taxon>
        <taxon>Sphingobacteriia</taxon>
        <taxon>Sphingobacteriales</taxon>
        <taxon>Sphingobacteriaceae</taxon>
        <taxon>Sphingobacterium</taxon>
    </lineage>
</organism>
<dbReference type="InterPro" id="IPR025351">
    <property type="entry name" value="Pvc16_N"/>
</dbReference>
<reference evidence="3" key="1">
    <citation type="submission" date="2017-02" db="EMBL/GenBank/DDBJ databases">
        <authorList>
            <person name="Varghese N."/>
            <person name="Submissions S."/>
        </authorList>
    </citation>
    <scope>NUCLEOTIDE SEQUENCE [LARGE SCALE GENOMIC DNA]</scope>
    <source>
        <strain evidence="3">DSM 24091</strain>
    </source>
</reference>
<dbReference type="Pfam" id="PF14065">
    <property type="entry name" value="Pvc16_N"/>
    <property type="match status" value="1"/>
</dbReference>
<protein>
    <recommendedName>
        <fullName evidence="1">Pvc16 N-terminal domain-containing protein</fullName>
    </recommendedName>
</protein>
<proteinExistence type="predicted"/>
<dbReference type="Proteomes" id="UP000190150">
    <property type="component" value="Unassembled WGS sequence"/>
</dbReference>
<evidence type="ECO:0000313" key="3">
    <source>
        <dbReference type="Proteomes" id="UP000190150"/>
    </source>
</evidence>
<gene>
    <name evidence="2" type="ORF">SAMN05660841_02565</name>
</gene>
<feature type="domain" description="Pvc16 N-terminal" evidence="1">
    <location>
        <begin position="8"/>
        <end position="163"/>
    </location>
</feature>
<keyword evidence="3" id="KW-1185">Reference proteome</keyword>
<dbReference type="STRING" id="1513896.SAMN05660841_02565"/>
<sequence>MIYNILTKLKLILNEGVKSSFGLVKDIVEISSITKEKKEGRVLITLLNIERDTSAGINFKSRAGLSVSNKVIQGNPSWSINLLVLVSVVFPSSGYESSLKIMDLVLGILQRNHQLNLPNSTEYLIIEPVNVSISELSNIWSICSSDLNPSIVLRIRSFNVDGNGVMQIHKEIKERILDLC</sequence>
<dbReference type="RefSeq" id="WP_079643473.1">
    <property type="nucleotide sequence ID" value="NZ_FUZF01000011.1"/>
</dbReference>
<dbReference type="EMBL" id="FUZF01000011">
    <property type="protein sequence ID" value="SKB83041.1"/>
    <property type="molecule type" value="Genomic_DNA"/>
</dbReference>
<dbReference type="OrthoDB" id="7560784at2"/>